<reference evidence="3" key="1">
    <citation type="journal article" date="2011" name="Genome Res.">
        <title>Phylogeny-wide analysis of social amoeba genomes highlights ancient origins for complex intercellular communication.</title>
        <authorList>
            <person name="Heidel A.J."/>
            <person name="Lawal H.M."/>
            <person name="Felder M."/>
            <person name="Schilde C."/>
            <person name="Helps N.R."/>
            <person name="Tunggal B."/>
            <person name="Rivero F."/>
            <person name="John U."/>
            <person name="Schleicher M."/>
            <person name="Eichinger L."/>
            <person name="Platzer M."/>
            <person name="Noegel A.A."/>
            <person name="Schaap P."/>
            <person name="Gloeckner G."/>
        </authorList>
    </citation>
    <scope>NUCLEOTIDE SEQUENCE [LARGE SCALE GENOMIC DNA]</scope>
    <source>
        <strain evidence="3">SH3</strain>
    </source>
</reference>
<feature type="chain" id="PRO_5003320482" evidence="1">
    <location>
        <begin position="19"/>
        <end position="122"/>
    </location>
</feature>
<keyword evidence="1" id="KW-0732">Signal</keyword>
<evidence type="ECO:0000256" key="1">
    <source>
        <dbReference type="SAM" id="SignalP"/>
    </source>
</evidence>
<evidence type="ECO:0000313" key="2">
    <source>
        <dbReference type="EMBL" id="EGG18503.1"/>
    </source>
</evidence>
<keyword evidence="3" id="KW-1185">Reference proteome</keyword>
<organism evidence="2 3">
    <name type="scientific">Cavenderia fasciculata</name>
    <name type="common">Slime mold</name>
    <name type="synonym">Dictyostelium fasciculatum</name>
    <dbReference type="NCBI Taxonomy" id="261658"/>
    <lineage>
        <taxon>Eukaryota</taxon>
        <taxon>Amoebozoa</taxon>
        <taxon>Evosea</taxon>
        <taxon>Eumycetozoa</taxon>
        <taxon>Dictyostelia</taxon>
        <taxon>Acytosteliales</taxon>
        <taxon>Cavenderiaceae</taxon>
        <taxon>Cavenderia</taxon>
    </lineage>
</organism>
<dbReference type="EMBL" id="GL883018">
    <property type="protein sequence ID" value="EGG18503.1"/>
    <property type="molecule type" value="Genomic_DNA"/>
</dbReference>
<feature type="signal peptide" evidence="1">
    <location>
        <begin position="1"/>
        <end position="18"/>
    </location>
</feature>
<proteinExistence type="predicted"/>
<dbReference type="GeneID" id="14870673"/>
<dbReference type="OrthoDB" id="22125at2759"/>
<accession>F4Q102</accession>
<dbReference type="RefSeq" id="XP_004366407.1">
    <property type="nucleotide sequence ID" value="XM_004366350.1"/>
</dbReference>
<name>F4Q102_CACFS</name>
<gene>
    <name evidence="2" type="ORF">DFA_03997</name>
</gene>
<dbReference type="AlphaFoldDB" id="F4Q102"/>
<sequence length="122" mass="13504">MKSVLVILVCILVASAFATPTTIVTDVTKPSMCPRIKSEIFCAMAGQVCIWEHGKCISNPFTEEQVQVEPIVPQEPVLDFSEEENLGNNDWACNTLNTQLKCDTLGVLGGHCFWWNGKCRTL</sequence>
<dbReference type="KEGG" id="dfa:DFA_03997"/>
<protein>
    <submittedName>
        <fullName evidence="2">Uncharacterized protein</fullName>
    </submittedName>
</protein>
<evidence type="ECO:0000313" key="3">
    <source>
        <dbReference type="Proteomes" id="UP000007797"/>
    </source>
</evidence>
<dbReference type="Proteomes" id="UP000007797">
    <property type="component" value="Unassembled WGS sequence"/>
</dbReference>
<dbReference type="OMA" id="NEWACNI"/>